<keyword evidence="3 5" id="KW-0012">Acyltransferase</keyword>
<dbReference type="Proteomes" id="UP000001887">
    <property type="component" value="Chromosome"/>
</dbReference>
<dbReference type="OrthoDB" id="9803035at2"/>
<dbReference type="GO" id="GO:0006654">
    <property type="term" value="P:phosphatidic acid biosynthetic process"/>
    <property type="evidence" value="ECO:0007669"/>
    <property type="project" value="TreeGrafter"/>
</dbReference>
<organism evidence="5 6">
    <name type="scientific">Pirellula staleyi (strain ATCC 27377 / DSM 6068 / ICPB 4128)</name>
    <name type="common">Pirella staleyi</name>
    <dbReference type="NCBI Taxonomy" id="530564"/>
    <lineage>
        <taxon>Bacteria</taxon>
        <taxon>Pseudomonadati</taxon>
        <taxon>Planctomycetota</taxon>
        <taxon>Planctomycetia</taxon>
        <taxon>Pirellulales</taxon>
        <taxon>Pirellulaceae</taxon>
        <taxon>Pirellula</taxon>
    </lineage>
</organism>
<dbReference type="Pfam" id="PF01553">
    <property type="entry name" value="Acyltransferase"/>
    <property type="match status" value="1"/>
</dbReference>
<dbReference type="AlphaFoldDB" id="D2R615"/>
<dbReference type="KEGG" id="psl:Psta_4456"/>
<feature type="domain" description="Phospholipid/glycerol acyltransferase" evidence="4">
    <location>
        <begin position="35"/>
        <end position="147"/>
    </location>
</feature>
<dbReference type="CDD" id="cd07989">
    <property type="entry name" value="LPLAT_AGPAT-like"/>
    <property type="match status" value="1"/>
</dbReference>
<reference evidence="5 6" key="1">
    <citation type="journal article" date="2009" name="Stand. Genomic Sci.">
        <title>Complete genome sequence of Pirellula staleyi type strain (ATCC 27377).</title>
        <authorList>
            <person name="Clum A."/>
            <person name="Tindall B.J."/>
            <person name="Sikorski J."/>
            <person name="Ivanova N."/>
            <person name="Mavrommatis K."/>
            <person name="Lucas S."/>
            <person name="Glavina del Rio T."/>
            <person name="Nolan M."/>
            <person name="Chen F."/>
            <person name="Tice H."/>
            <person name="Pitluck S."/>
            <person name="Cheng J.F."/>
            <person name="Chertkov O."/>
            <person name="Brettin T."/>
            <person name="Han C."/>
            <person name="Detter J.C."/>
            <person name="Kuske C."/>
            <person name="Bruce D."/>
            <person name="Goodwin L."/>
            <person name="Ovchinikova G."/>
            <person name="Pati A."/>
            <person name="Mikhailova N."/>
            <person name="Chen A."/>
            <person name="Palaniappan K."/>
            <person name="Land M."/>
            <person name="Hauser L."/>
            <person name="Chang Y.J."/>
            <person name="Jeffries C.D."/>
            <person name="Chain P."/>
            <person name="Rohde M."/>
            <person name="Goker M."/>
            <person name="Bristow J."/>
            <person name="Eisen J.A."/>
            <person name="Markowitz V."/>
            <person name="Hugenholtz P."/>
            <person name="Kyrpides N.C."/>
            <person name="Klenk H.P."/>
            <person name="Lapidus A."/>
        </authorList>
    </citation>
    <scope>NUCLEOTIDE SEQUENCE [LARGE SCALE GENOMIC DNA]</scope>
    <source>
        <strain evidence="6">ATCC 27377 / DSM 6068 / ICPB 4128</strain>
    </source>
</reference>
<name>D2R615_PIRSD</name>
<keyword evidence="6" id="KW-1185">Reference proteome</keyword>
<dbReference type="SUPFAM" id="SSF69593">
    <property type="entry name" value="Glycerol-3-phosphate (1)-acyltransferase"/>
    <property type="match status" value="1"/>
</dbReference>
<dbReference type="PANTHER" id="PTHR10434:SF11">
    <property type="entry name" value="1-ACYL-SN-GLYCEROL-3-PHOSPHATE ACYLTRANSFERASE"/>
    <property type="match status" value="1"/>
</dbReference>
<evidence type="ECO:0000259" key="4">
    <source>
        <dbReference type="SMART" id="SM00563"/>
    </source>
</evidence>
<evidence type="ECO:0000256" key="3">
    <source>
        <dbReference type="ARBA" id="ARBA00023315"/>
    </source>
</evidence>
<gene>
    <name evidence="5" type="ordered locus">Psta_4456</name>
</gene>
<proteinExistence type="predicted"/>
<evidence type="ECO:0000256" key="1">
    <source>
        <dbReference type="ARBA" id="ARBA00005189"/>
    </source>
</evidence>
<accession>D2R615</accession>
<dbReference type="SMART" id="SM00563">
    <property type="entry name" value="PlsC"/>
    <property type="match status" value="1"/>
</dbReference>
<dbReference type="EMBL" id="CP001848">
    <property type="protein sequence ID" value="ADB19100.1"/>
    <property type="molecule type" value="Genomic_DNA"/>
</dbReference>
<dbReference type="GO" id="GO:0003841">
    <property type="term" value="F:1-acylglycerol-3-phosphate O-acyltransferase activity"/>
    <property type="evidence" value="ECO:0007669"/>
    <property type="project" value="TreeGrafter"/>
</dbReference>
<dbReference type="STRING" id="530564.Psta_4456"/>
<keyword evidence="2 5" id="KW-0808">Transferase</keyword>
<evidence type="ECO:0000313" key="5">
    <source>
        <dbReference type="EMBL" id="ADB19100.1"/>
    </source>
</evidence>
<sequence>MWFYDANKLAGAILRLYCPVTLSYTSGTTLPDGGFILACNHESYLDPWFLGTVFPRRIRFLITHEWYFRSRWWTNFFSALGTIPVNPAKPLSAIKRARDHLKNGDVVGIFPEGQISWTGELLPFQPGLDLLSKTADSPVVPVALVGARNVLPANCRLPRPRKVSVLIGNPFRRTEIAHSYTETFLNDFIRNEVSRLRLCLSTVC</sequence>
<evidence type="ECO:0000313" key="6">
    <source>
        <dbReference type="Proteomes" id="UP000001887"/>
    </source>
</evidence>
<evidence type="ECO:0000256" key="2">
    <source>
        <dbReference type="ARBA" id="ARBA00022679"/>
    </source>
</evidence>
<dbReference type="eggNOG" id="COG0204">
    <property type="taxonomic scope" value="Bacteria"/>
</dbReference>
<protein>
    <submittedName>
        <fullName evidence="5">Phospholipid/glycerol acyltransferase</fullName>
    </submittedName>
</protein>
<dbReference type="InterPro" id="IPR002123">
    <property type="entry name" value="Plipid/glycerol_acylTrfase"/>
</dbReference>
<dbReference type="PANTHER" id="PTHR10434">
    <property type="entry name" value="1-ACYL-SN-GLYCEROL-3-PHOSPHATE ACYLTRANSFERASE"/>
    <property type="match status" value="1"/>
</dbReference>
<dbReference type="HOGENOM" id="CLU_027938_4_5_0"/>
<comment type="pathway">
    <text evidence="1">Lipid metabolism.</text>
</comment>